<dbReference type="AlphaFoldDB" id="A0A9Q1FMR7"/>
<evidence type="ECO:0000256" key="1">
    <source>
        <dbReference type="ARBA" id="ARBA00006991"/>
    </source>
</evidence>
<protein>
    <recommendedName>
        <fullName evidence="12">C2H2-type domain-containing protein</fullName>
    </recommendedName>
</protein>
<dbReference type="PROSITE" id="PS50157">
    <property type="entry name" value="ZINC_FINGER_C2H2_2"/>
    <property type="match status" value="1"/>
</dbReference>
<dbReference type="Gene3D" id="3.30.160.60">
    <property type="entry name" value="Classic Zinc Finger"/>
    <property type="match status" value="1"/>
</dbReference>
<dbReference type="InterPro" id="IPR036236">
    <property type="entry name" value="Znf_C2H2_sf"/>
</dbReference>
<keyword evidence="5" id="KW-0862">Zinc</keyword>
<keyword evidence="3" id="KW-0677">Repeat</keyword>
<keyword evidence="7" id="KW-0238">DNA-binding</keyword>
<sequence>KSLSTDVGPVLNESYFELHKVKQLTEFKDESTNRELHFCTPLSRSRMQAGVCLRQDTETTLPELTEQHRTRQKEEELSGLESVHMAESETECAATGLDTLEPECVTAHCGVSDVHHTHASLIKTETDLGSSHTRDLIKMESIDSTELGYVTHLHPDQIKTEVDDGGYFKAEHISDLQDIKCVDIKYYQMKCESSESLVSGLTNTVMTGAGVDHKDQNFLQFANTNCKKEICHLATQGGYCVHNENTRTRIFQKTTNGNKKHIHFQKMRGCTGSYKCTQCEKCFSTNSVLSKHLRIHTGEKP</sequence>
<dbReference type="OrthoDB" id="8922241at2759"/>
<dbReference type="SUPFAM" id="SSF57667">
    <property type="entry name" value="beta-beta-alpha zinc fingers"/>
    <property type="match status" value="1"/>
</dbReference>
<dbReference type="GO" id="GO:0008270">
    <property type="term" value="F:zinc ion binding"/>
    <property type="evidence" value="ECO:0007669"/>
    <property type="project" value="UniProtKB-KW"/>
</dbReference>
<evidence type="ECO:0000256" key="6">
    <source>
        <dbReference type="ARBA" id="ARBA00023015"/>
    </source>
</evidence>
<gene>
    <name evidence="13" type="ORF">SKAU_G00115150</name>
</gene>
<proteinExistence type="inferred from homology"/>
<evidence type="ECO:0000256" key="2">
    <source>
        <dbReference type="ARBA" id="ARBA00022723"/>
    </source>
</evidence>
<feature type="compositionally biased region" description="Basic and acidic residues" evidence="11">
    <location>
        <begin position="66"/>
        <end position="76"/>
    </location>
</feature>
<evidence type="ECO:0000313" key="13">
    <source>
        <dbReference type="EMBL" id="KAJ8362684.1"/>
    </source>
</evidence>
<dbReference type="GO" id="GO:0003677">
    <property type="term" value="F:DNA binding"/>
    <property type="evidence" value="ECO:0007669"/>
    <property type="project" value="UniProtKB-KW"/>
</dbReference>
<dbReference type="PROSITE" id="PS00028">
    <property type="entry name" value="ZINC_FINGER_C2H2_1"/>
    <property type="match status" value="1"/>
</dbReference>
<keyword evidence="6" id="KW-0805">Transcription regulation</keyword>
<evidence type="ECO:0000259" key="12">
    <source>
        <dbReference type="PROSITE" id="PS50157"/>
    </source>
</evidence>
<feature type="domain" description="C2H2-type" evidence="12">
    <location>
        <begin position="274"/>
        <end position="301"/>
    </location>
</feature>
<evidence type="ECO:0000256" key="5">
    <source>
        <dbReference type="ARBA" id="ARBA00022833"/>
    </source>
</evidence>
<keyword evidence="4 10" id="KW-0863">Zinc-finger</keyword>
<feature type="region of interest" description="Disordered" evidence="11">
    <location>
        <begin position="66"/>
        <end position="85"/>
    </location>
</feature>
<keyword evidence="2" id="KW-0479">Metal-binding</keyword>
<evidence type="ECO:0000256" key="3">
    <source>
        <dbReference type="ARBA" id="ARBA00022737"/>
    </source>
</evidence>
<organism evidence="13 14">
    <name type="scientific">Synaphobranchus kaupii</name>
    <name type="common">Kaup's arrowtooth eel</name>
    <dbReference type="NCBI Taxonomy" id="118154"/>
    <lineage>
        <taxon>Eukaryota</taxon>
        <taxon>Metazoa</taxon>
        <taxon>Chordata</taxon>
        <taxon>Craniata</taxon>
        <taxon>Vertebrata</taxon>
        <taxon>Euteleostomi</taxon>
        <taxon>Actinopterygii</taxon>
        <taxon>Neopterygii</taxon>
        <taxon>Teleostei</taxon>
        <taxon>Anguilliformes</taxon>
        <taxon>Synaphobranchidae</taxon>
        <taxon>Synaphobranchus</taxon>
    </lineage>
</organism>
<evidence type="ECO:0000256" key="7">
    <source>
        <dbReference type="ARBA" id="ARBA00023125"/>
    </source>
</evidence>
<evidence type="ECO:0000256" key="11">
    <source>
        <dbReference type="SAM" id="MobiDB-lite"/>
    </source>
</evidence>
<keyword evidence="8" id="KW-0804">Transcription</keyword>
<accession>A0A9Q1FMR7</accession>
<evidence type="ECO:0000256" key="10">
    <source>
        <dbReference type="PROSITE-ProRule" id="PRU00042"/>
    </source>
</evidence>
<comment type="caution">
    <text evidence="13">The sequence shown here is derived from an EMBL/GenBank/DDBJ whole genome shotgun (WGS) entry which is preliminary data.</text>
</comment>
<dbReference type="EMBL" id="JAINUF010000004">
    <property type="protein sequence ID" value="KAJ8362684.1"/>
    <property type="molecule type" value="Genomic_DNA"/>
</dbReference>
<dbReference type="FunFam" id="3.30.160.60:FF:000608">
    <property type="entry name" value="zinc finger protein 286A isoform X1"/>
    <property type="match status" value="1"/>
</dbReference>
<feature type="non-terminal residue" evidence="13">
    <location>
        <position position="1"/>
    </location>
</feature>
<evidence type="ECO:0000256" key="4">
    <source>
        <dbReference type="ARBA" id="ARBA00022771"/>
    </source>
</evidence>
<dbReference type="Pfam" id="PF00096">
    <property type="entry name" value="zf-C2H2"/>
    <property type="match status" value="1"/>
</dbReference>
<dbReference type="SMART" id="SM00355">
    <property type="entry name" value="ZnF_C2H2"/>
    <property type="match status" value="1"/>
</dbReference>
<evidence type="ECO:0000256" key="9">
    <source>
        <dbReference type="ARBA" id="ARBA00023242"/>
    </source>
</evidence>
<reference evidence="13" key="1">
    <citation type="journal article" date="2023" name="Science">
        <title>Genome structures resolve the early diversification of teleost fishes.</title>
        <authorList>
            <person name="Parey E."/>
            <person name="Louis A."/>
            <person name="Montfort J."/>
            <person name="Bouchez O."/>
            <person name="Roques C."/>
            <person name="Iampietro C."/>
            <person name="Lluch J."/>
            <person name="Castinel A."/>
            <person name="Donnadieu C."/>
            <person name="Desvignes T."/>
            <person name="Floi Bucao C."/>
            <person name="Jouanno E."/>
            <person name="Wen M."/>
            <person name="Mejri S."/>
            <person name="Dirks R."/>
            <person name="Jansen H."/>
            <person name="Henkel C."/>
            <person name="Chen W.J."/>
            <person name="Zahm M."/>
            <person name="Cabau C."/>
            <person name="Klopp C."/>
            <person name="Thompson A.W."/>
            <person name="Robinson-Rechavi M."/>
            <person name="Braasch I."/>
            <person name="Lecointre G."/>
            <person name="Bobe J."/>
            <person name="Postlethwait J.H."/>
            <person name="Berthelot C."/>
            <person name="Roest Crollius H."/>
            <person name="Guiguen Y."/>
        </authorList>
    </citation>
    <scope>NUCLEOTIDE SEQUENCE</scope>
    <source>
        <strain evidence="13">WJC10195</strain>
    </source>
</reference>
<name>A0A9Q1FMR7_SYNKA</name>
<evidence type="ECO:0000256" key="8">
    <source>
        <dbReference type="ARBA" id="ARBA00023163"/>
    </source>
</evidence>
<keyword evidence="9" id="KW-0539">Nucleus</keyword>
<comment type="similarity">
    <text evidence="1">Belongs to the krueppel C2H2-type zinc-finger protein family.</text>
</comment>
<evidence type="ECO:0000313" key="14">
    <source>
        <dbReference type="Proteomes" id="UP001152622"/>
    </source>
</evidence>
<dbReference type="Proteomes" id="UP001152622">
    <property type="component" value="Chromosome 4"/>
</dbReference>
<dbReference type="InterPro" id="IPR013087">
    <property type="entry name" value="Znf_C2H2_type"/>
</dbReference>
<keyword evidence="14" id="KW-1185">Reference proteome</keyword>
<feature type="non-terminal residue" evidence="13">
    <location>
        <position position="301"/>
    </location>
</feature>